<keyword evidence="2" id="KW-1185">Reference proteome</keyword>
<name>A0A163HYZ7_9BACL</name>
<protein>
    <submittedName>
        <fullName evidence="1">Uncharacterized protein</fullName>
    </submittedName>
</protein>
<sequence length="114" mass="13370">MNNQVNLIDADMLLECLKKEAEFCIKEKFNENNTRFYLGRETVLTDIIKQIESGRFALDIIKPGCREEELKEAIDFVMKNEMLYHAVDAHDHFQEILDSLYPKEKERGSDKTNV</sequence>
<evidence type="ECO:0000313" key="1">
    <source>
        <dbReference type="EMBL" id="KZS45722.1"/>
    </source>
</evidence>
<dbReference type="AlphaFoldDB" id="A0A163HYZ7"/>
<dbReference type="OrthoDB" id="2659843at2"/>
<gene>
    <name evidence="1" type="ORF">AWU65_07245</name>
</gene>
<organism evidence="1 2">
    <name type="scientific">Paenibacillus glucanolyticus</name>
    <dbReference type="NCBI Taxonomy" id="59843"/>
    <lineage>
        <taxon>Bacteria</taxon>
        <taxon>Bacillati</taxon>
        <taxon>Bacillota</taxon>
        <taxon>Bacilli</taxon>
        <taxon>Bacillales</taxon>
        <taxon>Paenibacillaceae</taxon>
        <taxon>Paenibacillus</taxon>
    </lineage>
</organism>
<evidence type="ECO:0000313" key="2">
    <source>
        <dbReference type="Proteomes" id="UP000076796"/>
    </source>
</evidence>
<dbReference type="Proteomes" id="UP000076796">
    <property type="component" value="Unassembled WGS sequence"/>
</dbReference>
<dbReference type="GeneID" id="97552950"/>
<proteinExistence type="predicted"/>
<comment type="caution">
    <text evidence="1">The sequence shown here is derived from an EMBL/GenBank/DDBJ whole genome shotgun (WGS) entry which is preliminary data.</text>
</comment>
<dbReference type="EMBL" id="LWMH01000001">
    <property type="protein sequence ID" value="KZS45722.1"/>
    <property type="molecule type" value="Genomic_DNA"/>
</dbReference>
<accession>A0A163HYZ7</accession>
<reference evidence="1" key="1">
    <citation type="journal article" date="2016" name="Genome Announc.">
        <title>Draft genomes of two strains of Paenibacillus glucanolyticus with capability to degrade lignocellulose.</title>
        <authorList>
            <person name="Mathews S.L."/>
            <person name="Pawlak J."/>
            <person name="Grunden A.M."/>
        </authorList>
    </citation>
    <scope>NUCLEOTIDE SEQUENCE [LARGE SCALE GENOMIC DNA]</scope>
    <source>
        <strain evidence="1">SLM1</strain>
    </source>
</reference>
<dbReference type="RefSeq" id="WP_063477921.1">
    <property type="nucleotide sequence ID" value="NZ_CP147845.1"/>
</dbReference>